<sequence length="160" mass="17644">MGELLPPYLYRRQCDECDKSFDKKSSFDYHFQTVHRQFIVGLEVDGMGVVPSIARTTAVESPGVINSPRLGCDWASLNPRYLQKHVRVCTALALASSPPADQPADDIDRAFAELISSIDAAAAEAARAYLPHPPPTMTAWLQHISWPQLLAGQDLTAYAF</sequence>
<accession>A0A177TFS2</accession>
<comment type="caution">
    <text evidence="1">The sequence shown here is derived from an EMBL/GenBank/DDBJ whole genome shotgun (WGS) entry which is preliminary data.</text>
</comment>
<dbReference type="AlphaFoldDB" id="A0A177TFS2"/>
<protein>
    <submittedName>
        <fullName evidence="1">Uncharacterized protein</fullName>
    </submittedName>
</protein>
<reference evidence="1" key="2">
    <citation type="journal article" date="2019" name="IMA Fungus">
        <title>Genome sequencing and comparison of five Tilletia species to identify candidate genes for the detection of regulated species infecting wheat.</title>
        <authorList>
            <person name="Nguyen H.D.T."/>
            <person name="Sultana T."/>
            <person name="Kesanakurti P."/>
            <person name="Hambleton S."/>
        </authorList>
    </citation>
    <scope>NUCLEOTIDE SEQUENCE</scope>
    <source>
        <strain evidence="1">DAOMC 236416</strain>
    </source>
</reference>
<dbReference type="PROSITE" id="PS50157">
    <property type="entry name" value="ZINC_FINGER_C2H2_2"/>
    <property type="match status" value="1"/>
</dbReference>
<name>A0A177TFS2_9BASI</name>
<gene>
    <name evidence="1" type="ORF">A4X13_0g7166</name>
</gene>
<dbReference type="InterPro" id="IPR013087">
    <property type="entry name" value="Znf_C2H2_type"/>
</dbReference>
<organism evidence="1 2">
    <name type="scientific">Tilletia indica</name>
    <dbReference type="NCBI Taxonomy" id="43049"/>
    <lineage>
        <taxon>Eukaryota</taxon>
        <taxon>Fungi</taxon>
        <taxon>Dikarya</taxon>
        <taxon>Basidiomycota</taxon>
        <taxon>Ustilaginomycotina</taxon>
        <taxon>Exobasidiomycetes</taxon>
        <taxon>Tilletiales</taxon>
        <taxon>Tilletiaceae</taxon>
        <taxon>Tilletia</taxon>
    </lineage>
</organism>
<evidence type="ECO:0000313" key="1">
    <source>
        <dbReference type="EMBL" id="KAE8242009.1"/>
    </source>
</evidence>
<keyword evidence="2" id="KW-1185">Reference proteome</keyword>
<dbReference type="EMBL" id="LWDF02000817">
    <property type="protein sequence ID" value="KAE8242009.1"/>
    <property type="molecule type" value="Genomic_DNA"/>
</dbReference>
<proteinExistence type="predicted"/>
<dbReference type="PROSITE" id="PS00028">
    <property type="entry name" value="ZINC_FINGER_C2H2_1"/>
    <property type="match status" value="1"/>
</dbReference>
<reference evidence="1" key="1">
    <citation type="submission" date="2016-04" db="EMBL/GenBank/DDBJ databases">
        <authorList>
            <person name="Nguyen H.D."/>
            <person name="Samba Siva P."/>
            <person name="Cullis J."/>
            <person name="Levesque C.A."/>
            <person name="Hambleton S."/>
        </authorList>
    </citation>
    <scope>NUCLEOTIDE SEQUENCE</scope>
    <source>
        <strain evidence="1">DAOMC 236416</strain>
    </source>
</reference>
<dbReference type="Proteomes" id="UP000077521">
    <property type="component" value="Unassembled WGS sequence"/>
</dbReference>
<evidence type="ECO:0000313" key="2">
    <source>
        <dbReference type="Proteomes" id="UP000077521"/>
    </source>
</evidence>